<dbReference type="RefSeq" id="WP_076372631.1">
    <property type="nucleotide sequence ID" value="NZ_FTMG01000003.1"/>
</dbReference>
<reference evidence="3 4" key="1">
    <citation type="submission" date="2020-08" db="EMBL/GenBank/DDBJ databases">
        <title>Genomic Encyclopedia of Type Strains, Phase IV (KMG-V): Genome sequencing to study the core and pangenomes of soil and plant-associated prokaryotes.</title>
        <authorList>
            <person name="Whitman W."/>
        </authorList>
    </citation>
    <scope>NUCLEOTIDE SEQUENCE [LARGE SCALE GENOMIC DNA]</scope>
    <source>
        <strain evidence="3 4">ANJLi2</strain>
    </source>
</reference>
<comment type="caution">
    <text evidence="3">The sequence shown here is derived from an EMBL/GenBank/DDBJ whole genome shotgun (WGS) entry which is preliminary data.</text>
</comment>
<dbReference type="InterPro" id="IPR018728">
    <property type="entry name" value="DUF2268"/>
</dbReference>
<keyword evidence="4" id="KW-1185">Reference proteome</keyword>
<dbReference type="EMBL" id="JACHCB010000003">
    <property type="protein sequence ID" value="MBB6109175.1"/>
    <property type="molecule type" value="Genomic_DNA"/>
</dbReference>
<gene>
    <name evidence="3" type="ORF">HDF23_001918</name>
</gene>
<accession>A0ABR6PHD6</accession>
<dbReference type="Pfam" id="PF10026">
    <property type="entry name" value="DUF2268"/>
    <property type="match status" value="1"/>
</dbReference>
<evidence type="ECO:0000313" key="3">
    <source>
        <dbReference type="EMBL" id="MBB6109175.1"/>
    </source>
</evidence>
<feature type="chain" id="PRO_5046973300" evidence="1">
    <location>
        <begin position="24"/>
        <end position="300"/>
    </location>
</feature>
<dbReference type="Proteomes" id="UP000541583">
    <property type="component" value="Unassembled WGS sequence"/>
</dbReference>
<protein>
    <submittedName>
        <fullName evidence="3">Uncharacterized protein YjaZ</fullName>
    </submittedName>
</protein>
<feature type="domain" description="DUF2268" evidence="2">
    <location>
        <begin position="142"/>
        <end position="271"/>
    </location>
</feature>
<proteinExistence type="predicted"/>
<sequence>MHQHLKPIILSSLLLGFYIHSFAQSGFSNSPDSARFVTGDIDNFWKAFDHFKKDTSINTFGKEYIDIGSDGVKGFTPYRIRSADNLYKMVKKRQADYEKVRTSTLRIKEKEKQCRSTFYALKYLYPLAKFPPVYFVIGAYNSGGTSGDQGLFIGAEMQNNIDGLPGIVAHELIHFQQNLTGENPTLLQQSIIEGSADFIGELISGTRGDDAANNYGNAHTDRLCKEFVSIMNGTERNDWLYGTSKKDDRPNDLGYWMGYQITAHYYAKATDKKQAIYDILNIKNYTVFLKKSGYLDKYLK</sequence>
<evidence type="ECO:0000259" key="2">
    <source>
        <dbReference type="Pfam" id="PF10026"/>
    </source>
</evidence>
<evidence type="ECO:0000313" key="4">
    <source>
        <dbReference type="Proteomes" id="UP000541583"/>
    </source>
</evidence>
<name>A0ABR6PHD6_9SPHI</name>
<evidence type="ECO:0000256" key="1">
    <source>
        <dbReference type="SAM" id="SignalP"/>
    </source>
</evidence>
<organism evidence="3 4">
    <name type="scientific">Mucilaginibacter lappiensis</name>
    <dbReference type="NCBI Taxonomy" id="354630"/>
    <lineage>
        <taxon>Bacteria</taxon>
        <taxon>Pseudomonadati</taxon>
        <taxon>Bacteroidota</taxon>
        <taxon>Sphingobacteriia</taxon>
        <taxon>Sphingobacteriales</taxon>
        <taxon>Sphingobacteriaceae</taxon>
        <taxon>Mucilaginibacter</taxon>
    </lineage>
</organism>
<keyword evidence="1" id="KW-0732">Signal</keyword>
<feature type="signal peptide" evidence="1">
    <location>
        <begin position="1"/>
        <end position="23"/>
    </location>
</feature>